<evidence type="ECO:0000256" key="6">
    <source>
        <dbReference type="PROSITE-ProRule" id="PRU01248"/>
    </source>
</evidence>
<dbReference type="GO" id="GO:0015074">
    <property type="term" value="P:DNA integration"/>
    <property type="evidence" value="ECO:0007669"/>
    <property type="project" value="UniProtKB-KW"/>
</dbReference>
<dbReference type="EMBL" id="DYVE01000023">
    <property type="protein sequence ID" value="HJG27167.1"/>
    <property type="molecule type" value="Genomic_DNA"/>
</dbReference>
<feature type="domain" description="Tyr recombinase" evidence="7">
    <location>
        <begin position="181"/>
        <end position="383"/>
    </location>
</feature>
<dbReference type="Gene3D" id="1.10.150.130">
    <property type="match status" value="1"/>
</dbReference>
<evidence type="ECO:0000259" key="7">
    <source>
        <dbReference type="PROSITE" id="PS51898"/>
    </source>
</evidence>
<evidence type="ECO:0000256" key="5">
    <source>
        <dbReference type="ARBA" id="ARBA00023172"/>
    </source>
</evidence>
<keyword evidence="4 6" id="KW-0238">DNA-binding</keyword>
<evidence type="ECO:0000313" key="9">
    <source>
        <dbReference type="EMBL" id="HJG27167.1"/>
    </source>
</evidence>
<dbReference type="PANTHER" id="PTHR30349:SF64">
    <property type="entry name" value="PROPHAGE INTEGRASE INTD-RELATED"/>
    <property type="match status" value="1"/>
</dbReference>
<accession>A0A921II19</accession>
<dbReference type="Proteomes" id="UP000782880">
    <property type="component" value="Unassembled WGS sequence"/>
</dbReference>
<dbReference type="InterPro" id="IPR044068">
    <property type="entry name" value="CB"/>
</dbReference>
<evidence type="ECO:0000256" key="2">
    <source>
        <dbReference type="ARBA" id="ARBA00008857"/>
    </source>
</evidence>
<comment type="caution">
    <text evidence="9">The sequence shown here is derived from an EMBL/GenBank/DDBJ whole genome shotgun (WGS) entry which is preliminary data.</text>
</comment>
<proteinExistence type="inferred from homology"/>
<dbReference type="PANTHER" id="PTHR30349">
    <property type="entry name" value="PHAGE INTEGRASE-RELATED"/>
    <property type="match status" value="1"/>
</dbReference>
<comment type="similarity">
    <text evidence="2">Belongs to the 'phage' integrase family.</text>
</comment>
<feature type="domain" description="Core-binding (CB)" evidence="8">
    <location>
        <begin position="71"/>
        <end position="160"/>
    </location>
</feature>
<evidence type="ECO:0000256" key="4">
    <source>
        <dbReference type="ARBA" id="ARBA00023125"/>
    </source>
</evidence>
<comment type="function">
    <text evidence="1">Site-specific tyrosine recombinase, which acts by catalyzing the cutting and rejoining of the recombining DNA molecules.</text>
</comment>
<dbReference type="InterPro" id="IPR004107">
    <property type="entry name" value="Integrase_SAM-like_N"/>
</dbReference>
<dbReference type="GO" id="GO:0003677">
    <property type="term" value="F:DNA binding"/>
    <property type="evidence" value="ECO:0007669"/>
    <property type="project" value="UniProtKB-UniRule"/>
</dbReference>
<keyword evidence="5" id="KW-0233">DNA recombination</keyword>
<reference evidence="9" key="2">
    <citation type="submission" date="2021-09" db="EMBL/GenBank/DDBJ databases">
        <authorList>
            <person name="Gilroy R."/>
        </authorList>
    </citation>
    <scope>NUCLEOTIDE SEQUENCE</scope>
    <source>
        <strain evidence="9">ChiBcec21-2208</strain>
    </source>
</reference>
<dbReference type="PROSITE" id="PS51898">
    <property type="entry name" value="TYR_RECOMBINASE"/>
    <property type="match status" value="1"/>
</dbReference>
<dbReference type="InterPro" id="IPR013762">
    <property type="entry name" value="Integrase-like_cat_sf"/>
</dbReference>
<organism evidence="9 10">
    <name type="scientific">Subdoligranulum variabile</name>
    <dbReference type="NCBI Taxonomy" id="214851"/>
    <lineage>
        <taxon>Bacteria</taxon>
        <taxon>Bacillati</taxon>
        <taxon>Bacillota</taxon>
        <taxon>Clostridia</taxon>
        <taxon>Eubacteriales</taxon>
        <taxon>Oscillospiraceae</taxon>
        <taxon>Subdoligranulum</taxon>
    </lineage>
</organism>
<sequence>MASIRKRGQNSYLIVVSRGYDYEGNRLKAAQKTVHPPKELTPSQCKKWLNEQAVLFEREVRHDPQPVNHAMTLAAYTEHWLKDIAPGRLAASTYSRDQQDIRRILPALGHYKLTELRKETIRAFYEAMRSEPKLTDGQPLSERSVEGLHNTLCSILSGAVDEGYLTHNPAWRVYKPKGVRKERPVADEETVQKLIAALETQSIKYEVYFKLVLATGMRRGEACGLRWSDIDWRHRTIHVQRTVVKLSGQKIFTKEPKTASGNRRVYISKEMCKLLKAWKQECTWQMEQAEGQTLTEEDYLFRQPGGDPMVPTTFTFRFKKILKENGLPQNLSVHSLRHTNASLLIAQGVDVRTVAGLLGHSQPSTTLDIYAHAFDKTKREAQEKLGKVMGL</sequence>
<gene>
    <name evidence="9" type="ORF">K8V20_00755</name>
</gene>
<dbReference type="InterPro" id="IPR010998">
    <property type="entry name" value="Integrase_recombinase_N"/>
</dbReference>
<evidence type="ECO:0000256" key="3">
    <source>
        <dbReference type="ARBA" id="ARBA00022908"/>
    </source>
</evidence>
<keyword evidence="3" id="KW-0229">DNA integration</keyword>
<evidence type="ECO:0000259" key="8">
    <source>
        <dbReference type="PROSITE" id="PS51900"/>
    </source>
</evidence>
<evidence type="ECO:0000256" key="1">
    <source>
        <dbReference type="ARBA" id="ARBA00003283"/>
    </source>
</evidence>
<name>A0A921II19_9FIRM</name>
<dbReference type="SUPFAM" id="SSF56349">
    <property type="entry name" value="DNA breaking-rejoining enzymes"/>
    <property type="match status" value="1"/>
</dbReference>
<dbReference type="Pfam" id="PF14659">
    <property type="entry name" value="Phage_int_SAM_3"/>
    <property type="match status" value="1"/>
</dbReference>
<dbReference type="PROSITE" id="PS51900">
    <property type="entry name" value="CB"/>
    <property type="match status" value="1"/>
</dbReference>
<dbReference type="InterPro" id="IPR011010">
    <property type="entry name" value="DNA_brk_join_enz"/>
</dbReference>
<dbReference type="Pfam" id="PF00589">
    <property type="entry name" value="Phage_integrase"/>
    <property type="match status" value="1"/>
</dbReference>
<dbReference type="InterPro" id="IPR002104">
    <property type="entry name" value="Integrase_catalytic"/>
</dbReference>
<evidence type="ECO:0000313" key="10">
    <source>
        <dbReference type="Proteomes" id="UP000782880"/>
    </source>
</evidence>
<dbReference type="Gene3D" id="1.10.443.10">
    <property type="entry name" value="Intergrase catalytic core"/>
    <property type="match status" value="1"/>
</dbReference>
<protein>
    <submittedName>
        <fullName evidence="9">Site-specific integrase</fullName>
    </submittedName>
</protein>
<dbReference type="CDD" id="cd01189">
    <property type="entry name" value="INT_ICEBs1_C_like"/>
    <property type="match status" value="1"/>
</dbReference>
<dbReference type="AlphaFoldDB" id="A0A921II19"/>
<dbReference type="GO" id="GO:0006310">
    <property type="term" value="P:DNA recombination"/>
    <property type="evidence" value="ECO:0007669"/>
    <property type="project" value="UniProtKB-KW"/>
</dbReference>
<reference evidence="9" key="1">
    <citation type="journal article" date="2021" name="PeerJ">
        <title>Extensive microbial diversity within the chicken gut microbiome revealed by metagenomics and culture.</title>
        <authorList>
            <person name="Gilroy R."/>
            <person name="Ravi A."/>
            <person name="Getino M."/>
            <person name="Pursley I."/>
            <person name="Horton D.L."/>
            <person name="Alikhan N.F."/>
            <person name="Baker D."/>
            <person name="Gharbi K."/>
            <person name="Hall N."/>
            <person name="Watson M."/>
            <person name="Adriaenssens E.M."/>
            <person name="Foster-Nyarko E."/>
            <person name="Jarju S."/>
            <person name="Secka A."/>
            <person name="Antonio M."/>
            <person name="Oren A."/>
            <person name="Chaudhuri R.R."/>
            <person name="La Ragione R."/>
            <person name="Hildebrand F."/>
            <person name="Pallen M.J."/>
        </authorList>
    </citation>
    <scope>NUCLEOTIDE SEQUENCE</scope>
    <source>
        <strain evidence="9">ChiBcec21-2208</strain>
    </source>
</reference>
<dbReference type="InterPro" id="IPR050090">
    <property type="entry name" value="Tyrosine_recombinase_XerCD"/>
</dbReference>